<dbReference type="PANTHER" id="PTHR13812">
    <property type="entry name" value="KETIMINE REDUCTASE MU-CRYSTALLIN"/>
    <property type="match status" value="1"/>
</dbReference>
<proteinExistence type="inferred from homology"/>
<evidence type="ECO:0000256" key="1">
    <source>
        <dbReference type="ARBA" id="ARBA00008903"/>
    </source>
</evidence>
<comment type="caution">
    <text evidence="2">The sequence shown here is derived from an EMBL/GenBank/DDBJ whole genome shotgun (WGS) entry which is preliminary data.</text>
</comment>
<dbReference type="EMBL" id="JANWOI010000003">
    <property type="protein sequence ID" value="MDA5194234.1"/>
    <property type="molecule type" value="Genomic_DNA"/>
</dbReference>
<dbReference type="GO" id="GO:0019752">
    <property type="term" value="P:carboxylic acid metabolic process"/>
    <property type="evidence" value="ECO:0007669"/>
    <property type="project" value="UniProtKB-ARBA"/>
</dbReference>
<name>A0A9X3TYT0_9PROT</name>
<evidence type="ECO:0000313" key="2">
    <source>
        <dbReference type="EMBL" id="MDA5194234.1"/>
    </source>
</evidence>
<dbReference type="SUPFAM" id="SSF51735">
    <property type="entry name" value="NAD(P)-binding Rossmann-fold domains"/>
    <property type="match status" value="1"/>
</dbReference>
<dbReference type="Pfam" id="PF02423">
    <property type="entry name" value="OCD_Mu_crystall"/>
    <property type="match status" value="1"/>
</dbReference>
<dbReference type="FunFam" id="3.40.50.720:FF:000311">
    <property type="entry name" value="Ornithine cyclodeaminase"/>
    <property type="match status" value="1"/>
</dbReference>
<reference evidence="2" key="1">
    <citation type="submission" date="2022-08" db="EMBL/GenBank/DDBJ databases">
        <authorList>
            <person name="Vandamme P."/>
            <person name="Hettiarachchi A."/>
            <person name="Peeters C."/>
            <person name="Cnockaert M."/>
            <person name="Carlier A."/>
        </authorList>
    </citation>
    <scope>NUCLEOTIDE SEQUENCE</scope>
    <source>
        <strain evidence="2">LMG 31809</strain>
    </source>
</reference>
<dbReference type="InterPro" id="IPR023401">
    <property type="entry name" value="ODC_N"/>
</dbReference>
<dbReference type="Gene3D" id="3.40.50.720">
    <property type="entry name" value="NAD(P)-binding Rossmann-like Domain"/>
    <property type="match status" value="1"/>
</dbReference>
<dbReference type="AlphaFoldDB" id="A0A9X3TYT0"/>
<organism evidence="2 3">
    <name type="scientific">Govanella unica</name>
    <dbReference type="NCBI Taxonomy" id="2975056"/>
    <lineage>
        <taxon>Bacteria</taxon>
        <taxon>Pseudomonadati</taxon>
        <taxon>Pseudomonadota</taxon>
        <taxon>Alphaproteobacteria</taxon>
        <taxon>Emcibacterales</taxon>
        <taxon>Govanellaceae</taxon>
        <taxon>Govanella</taxon>
    </lineage>
</organism>
<dbReference type="Proteomes" id="UP001141619">
    <property type="component" value="Unassembled WGS sequence"/>
</dbReference>
<keyword evidence="3" id="KW-1185">Reference proteome</keyword>
<sequence>MHSSSEVRVFSAADIRQLLTYPDCIEVLESAMQETSRRTVELPLRTLLQAPNRKGVLGLMPGAMTNPSYLGTKLISMFDGNTALGLSSHIGLICLFNGENGVPVALLEAGSVTAIRTACASALATKHLAREDASSLAIIGTGEEAETHLEALLCVRPITTVTVWGRTPEKVAAFIEKHQGKGGAKLQSAPSVEAAVAGADIITTVTAAKTPILKGQWLTPGQHVNLVGASVASAAEADSDVVTRSRFYVDYIESTLAQAGEFLQARDAGLVTEDHILGEIGAVISGTVAGRQSPTDITVYKSLGIASQDIATAAYILNRGRSEGIGQLVTL</sequence>
<dbReference type="GO" id="GO:0005737">
    <property type="term" value="C:cytoplasm"/>
    <property type="evidence" value="ECO:0007669"/>
    <property type="project" value="TreeGrafter"/>
</dbReference>
<reference evidence="2" key="2">
    <citation type="journal article" date="2023" name="Syst. Appl. Microbiol.">
        <title>Govania unica gen. nov., sp. nov., a rare biosphere bacterium that represents a novel family in the class Alphaproteobacteria.</title>
        <authorList>
            <person name="Vandamme P."/>
            <person name="Peeters C."/>
            <person name="Hettiarachchi A."/>
            <person name="Cnockaert M."/>
            <person name="Carlier A."/>
        </authorList>
    </citation>
    <scope>NUCLEOTIDE SEQUENCE</scope>
    <source>
        <strain evidence="2">LMG 31809</strain>
    </source>
</reference>
<dbReference type="InterPro" id="IPR003462">
    <property type="entry name" value="ODC_Mu_crystall"/>
</dbReference>
<dbReference type="PIRSF" id="PIRSF001439">
    <property type="entry name" value="CryM"/>
    <property type="match status" value="1"/>
</dbReference>
<dbReference type="Gene3D" id="3.30.1780.10">
    <property type="entry name" value="ornithine cyclodeaminase, domain 1"/>
    <property type="match status" value="1"/>
</dbReference>
<gene>
    <name evidence="2" type="ORF">NYP16_09755</name>
</gene>
<dbReference type="PANTHER" id="PTHR13812:SF19">
    <property type="entry name" value="KETIMINE REDUCTASE MU-CRYSTALLIN"/>
    <property type="match status" value="1"/>
</dbReference>
<accession>A0A9X3TYT0</accession>
<evidence type="ECO:0000313" key="3">
    <source>
        <dbReference type="Proteomes" id="UP001141619"/>
    </source>
</evidence>
<dbReference type="GO" id="GO:0016491">
    <property type="term" value="F:oxidoreductase activity"/>
    <property type="evidence" value="ECO:0007669"/>
    <property type="project" value="UniProtKB-ARBA"/>
</dbReference>
<dbReference type="RefSeq" id="WP_274943938.1">
    <property type="nucleotide sequence ID" value="NZ_JANWOI010000003.1"/>
</dbReference>
<comment type="similarity">
    <text evidence="1">Belongs to the ornithine cyclodeaminase/mu-crystallin family.</text>
</comment>
<protein>
    <submittedName>
        <fullName evidence="2">Ornithine cyclodeaminase family protein</fullName>
    </submittedName>
</protein>
<dbReference type="InterPro" id="IPR036291">
    <property type="entry name" value="NAD(P)-bd_dom_sf"/>
</dbReference>